<dbReference type="EMBL" id="CP000048">
    <property type="protein sequence ID" value="AAX16648.1"/>
    <property type="molecule type" value="Genomic_DNA"/>
</dbReference>
<gene>
    <name evidence="1" type="ordered locus">BH0126</name>
</gene>
<accession>A0AA34R3H3</accession>
<reference evidence="2" key="1">
    <citation type="submission" date="2004-12" db="EMBL/GenBank/DDBJ databases">
        <title>The genome sequence of Borrelia hermsii and Borrelia turicatae: comparative analysis of two agents of endemic N. America relapsing fever.</title>
        <authorList>
            <person name="Porcella S.F."/>
            <person name="Raffel S.J."/>
            <person name="Schrumpf M.E."/>
            <person name="Montgomery B."/>
            <person name="Smith T."/>
            <person name="Schwan T.G."/>
        </authorList>
    </citation>
    <scope>NUCLEOTIDE SEQUENCE [LARGE SCALE GENOMIC DNA]</scope>
    <source>
        <strain evidence="2">HS1 / DAH</strain>
    </source>
</reference>
<name>A0AA34R3H3_BORHD</name>
<proteinExistence type="predicted"/>
<evidence type="ECO:0008006" key="3">
    <source>
        <dbReference type="Google" id="ProtNLM"/>
    </source>
</evidence>
<sequence>MLMFKNKFFVGILAVIVFVGIILCFYDSMDIDHVKAGGEVVENLERDLNLYLRAKNAEEKLKLEPKIEEAVNKRDDVAHEFLPRFYLARSTYFQIKGLYKEALKDLDIVIGSKWIERELAYINKAVVYEKMGQVEDALLIYDNVIKQTKLDFIKIRALLGKAVLIEAKDKKLAIEIYSKIANFSYENNLYVNVAKNKLLQLR</sequence>
<dbReference type="Proteomes" id="UP000008834">
    <property type="component" value="Chromosome"/>
</dbReference>
<organism evidence="1 2">
    <name type="scientific">Borrelia hermsii (strain HS1 / DAH)</name>
    <dbReference type="NCBI Taxonomy" id="314723"/>
    <lineage>
        <taxon>Bacteria</taxon>
        <taxon>Pseudomonadati</taxon>
        <taxon>Spirochaetota</taxon>
        <taxon>Spirochaetia</taxon>
        <taxon>Spirochaetales</taxon>
        <taxon>Borreliaceae</taxon>
        <taxon>Borrelia</taxon>
    </lineage>
</organism>
<evidence type="ECO:0000313" key="2">
    <source>
        <dbReference type="Proteomes" id="UP000008834"/>
    </source>
</evidence>
<dbReference type="Gene3D" id="1.25.40.10">
    <property type="entry name" value="Tetratricopeptide repeat domain"/>
    <property type="match status" value="1"/>
</dbReference>
<evidence type="ECO:0000313" key="1">
    <source>
        <dbReference type="EMBL" id="AAX16648.1"/>
    </source>
</evidence>
<protein>
    <recommendedName>
        <fullName evidence="3">Tetratricopeptide repeat protein</fullName>
    </recommendedName>
</protein>
<dbReference type="SUPFAM" id="SSF48452">
    <property type="entry name" value="TPR-like"/>
    <property type="match status" value="1"/>
</dbReference>
<dbReference type="AlphaFoldDB" id="A0AA34R3H3"/>
<dbReference type="InterPro" id="IPR011990">
    <property type="entry name" value="TPR-like_helical_dom_sf"/>
</dbReference>
<dbReference type="KEGG" id="bhr:BH0126"/>